<dbReference type="FunFam" id="2.40.50.690:FF:000010">
    <property type="entry name" value="Rrp44p homologue, putative"/>
    <property type="match status" value="1"/>
</dbReference>
<accession>A0A0B2VT36</accession>
<reference evidence="14 15" key="1">
    <citation type="submission" date="2014-11" db="EMBL/GenBank/DDBJ databases">
        <title>Genetic blueprint of the zoonotic pathogen Toxocara canis.</title>
        <authorList>
            <person name="Zhu X.-Q."/>
            <person name="Korhonen P.K."/>
            <person name="Cai H."/>
            <person name="Young N.D."/>
            <person name="Nejsum P."/>
            <person name="von Samson-Himmelstjerna G."/>
            <person name="Boag P.R."/>
            <person name="Tan P."/>
            <person name="Li Q."/>
            <person name="Min J."/>
            <person name="Yang Y."/>
            <person name="Wang X."/>
            <person name="Fang X."/>
            <person name="Hall R.S."/>
            <person name="Hofmann A."/>
            <person name="Sternberg P.W."/>
            <person name="Jex A.R."/>
            <person name="Gasser R.B."/>
        </authorList>
    </citation>
    <scope>NUCLEOTIDE SEQUENCE [LARGE SCALE GENOMIC DNA]</scope>
    <source>
        <strain evidence="14">PN_DK_2014</strain>
    </source>
</reference>
<evidence type="ECO:0000256" key="5">
    <source>
        <dbReference type="ARBA" id="ARBA00022801"/>
    </source>
</evidence>
<evidence type="ECO:0000313" key="14">
    <source>
        <dbReference type="EMBL" id="KHN84504.1"/>
    </source>
</evidence>
<gene>
    <name evidence="14" type="primary">dis-3</name>
    <name evidence="14" type="ORF">Tcan_07939</name>
</gene>
<comment type="similarity">
    <text evidence="2">Belongs to the RNR ribonuclease family.</text>
</comment>
<evidence type="ECO:0000256" key="3">
    <source>
        <dbReference type="ARBA" id="ARBA00022552"/>
    </source>
</evidence>
<keyword evidence="7 14" id="KW-0269">Exonuclease</keyword>
<dbReference type="OMA" id="EFSIHTQ"/>
<dbReference type="GO" id="GO:0016075">
    <property type="term" value="P:rRNA catabolic process"/>
    <property type="evidence" value="ECO:0007669"/>
    <property type="project" value="TreeGrafter"/>
</dbReference>
<evidence type="ECO:0000256" key="9">
    <source>
        <dbReference type="ARBA" id="ARBA00023242"/>
    </source>
</evidence>
<dbReference type="InterPro" id="IPR041505">
    <property type="entry name" value="Dis3_CSD2"/>
</dbReference>
<dbReference type="SUPFAM" id="SSF50249">
    <property type="entry name" value="Nucleic acid-binding proteins"/>
    <property type="match status" value="2"/>
</dbReference>
<dbReference type="Gene3D" id="3.40.50.1010">
    <property type="entry name" value="5'-nuclease"/>
    <property type="match status" value="2"/>
</dbReference>
<dbReference type="Pfam" id="PF17849">
    <property type="entry name" value="OB_Dis3"/>
    <property type="match status" value="1"/>
</dbReference>
<sequence length="763" mass="86077">MPELNVKQSGICGRVHDVSYRKSRSGKILKRVHELYLRSDIGCRLSSCRVCKPEGKSLLDLEQIISSTVPSNHAIILDSATIIRKSGCFRLERGLLLCANYYKSHWKDYKIIPVLICATETTKNCLKESFPTVFTLKEYIQGMEDNADLLDKIFAYENEADGQGRTMFPEHLSHEQLQNGIRSGKYMKGTFQVSRENYTEASVHVANGAAWFIQGRINCNRAVNGDIVAVELLPEEEWTCPQKIIRLRDVEEIERKAEVEKDDEEEEGAEPPTAKKAKMDDRVPSAKVVGIIKRNWRQYCGMILQPAVQGAQRVLFAAAERLIPRIRIETRQAERLRGKRVLVAIDQWPRNSRYPIGHYVRTLGCVGDRDTENEVLLLEHDVPHDPFSEAVLKCLPSMPWIPPEESHRKDLRSLAICSVDPPGCTDIDDALHCRQISPECFEVGVHIADVTHFVRPGTAMDAEAADRGTTVYLCDRRIDMLPDLLSSNLCSLRENEERFAFSVIWNLNTDADILDVKFHKSIIRSGGALTYEIAQKRIDDTSMNDPVTLSLRHLMMLSKKLKAKRMAKGALTLASSEIRFNIDSETKDPISVQEKKPLDTNSMVEEFMLLANISVAERITTEYPDCALLRRHPVPSADSYKPVVEAARARGFTMNVSSGKALARSLDDAVDMSNPMLNTLLRMLTTRCMTQAVYFSSGSLPTEEYVHFGLAAPIYTHFTSPIRRYADIMVHRLLAAAINADSTFPTMLKSDIVTKIANNLNYR</sequence>
<comment type="subcellular location">
    <subcellularLocation>
        <location evidence="1">Nucleus</location>
    </subcellularLocation>
</comment>
<keyword evidence="6" id="KW-0271">Exosome</keyword>
<dbReference type="GO" id="GO:0000177">
    <property type="term" value="C:cytoplasmic exosome (RNase complex)"/>
    <property type="evidence" value="ECO:0007669"/>
    <property type="project" value="TreeGrafter"/>
</dbReference>
<dbReference type="STRING" id="6265.A0A0B2VT36"/>
<evidence type="ECO:0000256" key="12">
    <source>
        <dbReference type="SAM" id="MobiDB-lite"/>
    </source>
</evidence>
<dbReference type="InterPro" id="IPR050180">
    <property type="entry name" value="RNR_Ribonuclease"/>
</dbReference>
<evidence type="ECO:0000256" key="1">
    <source>
        <dbReference type="ARBA" id="ARBA00004123"/>
    </source>
</evidence>
<dbReference type="GO" id="GO:0000176">
    <property type="term" value="C:nuclear exosome (RNase complex)"/>
    <property type="evidence" value="ECO:0007669"/>
    <property type="project" value="TreeGrafter"/>
</dbReference>
<evidence type="ECO:0000259" key="13">
    <source>
        <dbReference type="SMART" id="SM00955"/>
    </source>
</evidence>
<keyword evidence="5" id="KW-0378">Hydrolase</keyword>
<evidence type="ECO:0000256" key="8">
    <source>
        <dbReference type="ARBA" id="ARBA00022884"/>
    </source>
</evidence>
<dbReference type="AlphaFoldDB" id="A0A0B2VT36"/>
<dbReference type="GO" id="GO:0003723">
    <property type="term" value="F:RNA binding"/>
    <property type="evidence" value="ECO:0007669"/>
    <property type="project" value="UniProtKB-KW"/>
</dbReference>
<evidence type="ECO:0000256" key="10">
    <source>
        <dbReference type="ARBA" id="ARBA00077221"/>
    </source>
</evidence>
<dbReference type="InterPro" id="IPR012340">
    <property type="entry name" value="NA-bd_OB-fold"/>
</dbReference>
<evidence type="ECO:0000256" key="7">
    <source>
        <dbReference type="ARBA" id="ARBA00022839"/>
    </source>
</evidence>
<dbReference type="SMART" id="SM00955">
    <property type="entry name" value="RNB"/>
    <property type="match status" value="1"/>
</dbReference>
<dbReference type="GO" id="GO:0004519">
    <property type="term" value="F:endonuclease activity"/>
    <property type="evidence" value="ECO:0007669"/>
    <property type="project" value="TreeGrafter"/>
</dbReference>
<dbReference type="EMBL" id="JPKZ01000967">
    <property type="protein sequence ID" value="KHN84504.1"/>
    <property type="molecule type" value="Genomic_DNA"/>
</dbReference>
<evidence type="ECO:0000256" key="4">
    <source>
        <dbReference type="ARBA" id="ARBA00022722"/>
    </source>
</evidence>
<evidence type="ECO:0000256" key="2">
    <source>
        <dbReference type="ARBA" id="ARBA00005785"/>
    </source>
</evidence>
<dbReference type="Pfam" id="PF00773">
    <property type="entry name" value="RNB"/>
    <property type="match status" value="1"/>
</dbReference>
<name>A0A0B2VT36_TOXCA</name>
<dbReference type="Gene3D" id="2.40.50.690">
    <property type="match status" value="1"/>
</dbReference>
<dbReference type="PANTHER" id="PTHR23355:SF35">
    <property type="entry name" value="EXOSOME COMPLEX EXONUCLEASE RRP44"/>
    <property type="match status" value="1"/>
</dbReference>
<dbReference type="OrthoDB" id="372421at2759"/>
<evidence type="ECO:0000256" key="11">
    <source>
        <dbReference type="ARBA" id="ARBA00077930"/>
    </source>
</evidence>
<dbReference type="InterPro" id="IPR033771">
    <property type="entry name" value="Rrp44_CSD1"/>
</dbReference>
<keyword evidence="9" id="KW-0539">Nucleus</keyword>
<dbReference type="Proteomes" id="UP000031036">
    <property type="component" value="Unassembled WGS sequence"/>
</dbReference>
<dbReference type="Gene3D" id="2.40.50.700">
    <property type="match status" value="1"/>
</dbReference>
<dbReference type="GO" id="GO:0071031">
    <property type="term" value="P:nuclear mRNA surveillance of mRNA 3'-end processing"/>
    <property type="evidence" value="ECO:0007669"/>
    <property type="project" value="TreeGrafter"/>
</dbReference>
<feature type="region of interest" description="Disordered" evidence="12">
    <location>
        <begin position="257"/>
        <end position="280"/>
    </location>
</feature>
<feature type="compositionally biased region" description="Acidic residues" evidence="12">
    <location>
        <begin position="260"/>
        <end position="269"/>
    </location>
</feature>
<dbReference type="PANTHER" id="PTHR23355">
    <property type="entry name" value="RIBONUCLEASE"/>
    <property type="match status" value="1"/>
</dbReference>
<keyword evidence="4" id="KW-0540">Nuclease</keyword>
<keyword evidence="3" id="KW-0698">rRNA processing</keyword>
<dbReference type="GO" id="GO:0000175">
    <property type="term" value="F:3'-5'-RNA exonuclease activity"/>
    <property type="evidence" value="ECO:0007669"/>
    <property type="project" value="UniProtKB-ARBA"/>
</dbReference>
<dbReference type="Pfam" id="PF17216">
    <property type="entry name" value="Rrp44_CSD1"/>
    <property type="match status" value="1"/>
</dbReference>
<proteinExistence type="inferred from homology"/>
<feature type="domain" description="RNB" evidence="13">
    <location>
        <begin position="408"/>
        <end position="740"/>
    </location>
</feature>
<protein>
    <recommendedName>
        <fullName evidence="10">Protein DIS3 homolog</fullName>
    </recommendedName>
    <alternativeName>
        <fullName evidence="11">Ribosomal RNA-processing protein 44</fullName>
    </alternativeName>
</protein>
<dbReference type="FunFam" id="2.40.50.700:FF:000001">
    <property type="entry name" value="Exosome complex exonuclease exoribonuclease (Rrp44)"/>
    <property type="match status" value="1"/>
</dbReference>
<dbReference type="InterPro" id="IPR022966">
    <property type="entry name" value="RNase_II/R_CS"/>
</dbReference>
<dbReference type="InterPro" id="IPR001900">
    <property type="entry name" value="RNase_II/R"/>
</dbReference>
<comment type="caution">
    <text evidence="14">The sequence shown here is derived from an EMBL/GenBank/DDBJ whole genome shotgun (WGS) entry which is preliminary data.</text>
</comment>
<keyword evidence="8" id="KW-0694">RNA-binding</keyword>
<evidence type="ECO:0000313" key="15">
    <source>
        <dbReference type="Proteomes" id="UP000031036"/>
    </source>
</evidence>
<dbReference type="PROSITE" id="PS01175">
    <property type="entry name" value="RIBONUCLEASE_II"/>
    <property type="match status" value="1"/>
</dbReference>
<evidence type="ECO:0000256" key="6">
    <source>
        <dbReference type="ARBA" id="ARBA00022835"/>
    </source>
</evidence>
<dbReference type="GO" id="GO:0006364">
    <property type="term" value="P:rRNA processing"/>
    <property type="evidence" value="ECO:0007669"/>
    <property type="project" value="UniProtKB-KW"/>
</dbReference>
<keyword evidence="15" id="KW-1185">Reference proteome</keyword>
<organism evidence="14 15">
    <name type="scientific">Toxocara canis</name>
    <name type="common">Canine roundworm</name>
    <dbReference type="NCBI Taxonomy" id="6265"/>
    <lineage>
        <taxon>Eukaryota</taxon>
        <taxon>Metazoa</taxon>
        <taxon>Ecdysozoa</taxon>
        <taxon>Nematoda</taxon>
        <taxon>Chromadorea</taxon>
        <taxon>Rhabditida</taxon>
        <taxon>Spirurina</taxon>
        <taxon>Ascaridomorpha</taxon>
        <taxon>Ascaridoidea</taxon>
        <taxon>Toxocaridae</taxon>
        <taxon>Toxocara</taxon>
    </lineage>
</organism>